<evidence type="ECO:0000313" key="7">
    <source>
        <dbReference type="EMBL" id="MBB6730390.1"/>
    </source>
</evidence>
<dbReference type="Gene3D" id="3.30.1390.30">
    <property type="entry name" value="Penicillin-binding protein 2a, domain 3"/>
    <property type="match status" value="1"/>
</dbReference>
<comment type="similarity">
    <text evidence="2">Belongs to the transpeptidase family.</text>
</comment>
<gene>
    <name evidence="7" type="ORF">H7C18_05705</name>
</gene>
<evidence type="ECO:0000259" key="6">
    <source>
        <dbReference type="Pfam" id="PF05223"/>
    </source>
</evidence>
<dbReference type="GO" id="GO:0071555">
    <property type="term" value="P:cell wall organization"/>
    <property type="evidence" value="ECO:0007669"/>
    <property type="project" value="TreeGrafter"/>
</dbReference>
<name>A0A7X0VUG3_9BACL</name>
<feature type="domain" description="NTF2-like N-terminal transpeptidase" evidence="6">
    <location>
        <begin position="30"/>
        <end position="157"/>
    </location>
</feature>
<organism evidence="7 8">
    <name type="scientific">Cohnella zeiphila</name>
    <dbReference type="NCBI Taxonomy" id="2761120"/>
    <lineage>
        <taxon>Bacteria</taxon>
        <taxon>Bacillati</taxon>
        <taxon>Bacillota</taxon>
        <taxon>Bacilli</taxon>
        <taxon>Bacillales</taxon>
        <taxon>Paenibacillaceae</taxon>
        <taxon>Cohnella</taxon>
    </lineage>
</organism>
<comment type="subcellular location">
    <subcellularLocation>
        <location evidence="1">Membrane</location>
    </subcellularLocation>
</comment>
<dbReference type="InterPro" id="IPR032710">
    <property type="entry name" value="NTF2-like_dom_sf"/>
</dbReference>
<dbReference type="GO" id="GO:0005886">
    <property type="term" value="C:plasma membrane"/>
    <property type="evidence" value="ECO:0007669"/>
    <property type="project" value="TreeGrafter"/>
</dbReference>
<dbReference type="AlphaFoldDB" id="A0A7X0VUG3"/>
<dbReference type="SUPFAM" id="SSF56601">
    <property type="entry name" value="beta-lactamase/transpeptidase-like"/>
    <property type="match status" value="1"/>
</dbReference>
<dbReference type="RefSeq" id="WP_185128060.1">
    <property type="nucleotide sequence ID" value="NZ_JACJVO010000007.1"/>
</dbReference>
<dbReference type="InterPro" id="IPR001460">
    <property type="entry name" value="PCN-bd_Tpept"/>
</dbReference>
<dbReference type="Pfam" id="PF00905">
    <property type="entry name" value="Transpeptidase"/>
    <property type="match status" value="1"/>
</dbReference>
<comment type="caution">
    <text evidence="7">The sequence shown here is derived from an EMBL/GenBank/DDBJ whole genome shotgun (WGS) entry which is preliminary data.</text>
</comment>
<reference evidence="7 8" key="1">
    <citation type="submission" date="2020-08" db="EMBL/GenBank/DDBJ databases">
        <title>Cohnella phylogeny.</title>
        <authorList>
            <person name="Dunlap C."/>
        </authorList>
    </citation>
    <scope>NUCLEOTIDE SEQUENCE [LARGE SCALE GENOMIC DNA]</scope>
    <source>
        <strain evidence="7 8">CBP 2801</strain>
    </source>
</reference>
<dbReference type="InterPro" id="IPR012338">
    <property type="entry name" value="Beta-lactam/transpept-like"/>
</dbReference>
<dbReference type="PANTHER" id="PTHR30627">
    <property type="entry name" value="PEPTIDOGLYCAN D,D-TRANSPEPTIDASE"/>
    <property type="match status" value="1"/>
</dbReference>
<dbReference type="GO" id="GO:0071972">
    <property type="term" value="F:peptidoglycan L,D-transpeptidase activity"/>
    <property type="evidence" value="ECO:0007669"/>
    <property type="project" value="TreeGrafter"/>
</dbReference>
<feature type="domain" description="Penicillin-binding protein transpeptidase" evidence="4">
    <location>
        <begin position="364"/>
        <end position="674"/>
    </location>
</feature>
<dbReference type="SUPFAM" id="SSF54427">
    <property type="entry name" value="NTF2-like"/>
    <property type="match status" value="1"/>
</dbReference>
<dbReference type="InterPro" id="IPR005311">
    <property type="entry name" value="PBP_dimer"/>
</dbReference>
<evidence type="ECO:0000256" key="2">
    <source>
        <dbReference type="ARBA" id="ARBA00007171"/>
    </source>
</evidence>
<dbReference type="InterPro" id="IPR050515">
    <property type="entry name" value="Beta-lactam/transpept"/>
</dbReference>
<sequence length="682" mass="73783">MKRKFGWLGISLAAAAILLVSCKDKEPEETPREAFQAYLADWKIQNYAGMYARLTPELKAKMTEEQFAERYRKIYDGIGEENLALEAIPPATASAESDPAASPGETELGFRLAMDTSAGPIRFEHEAKLVQVEEEQRKRWKVAWEPSLIFPGMKDGDKVRVTSSRGERGEIVDRNGNGLAVNGTALQLGLVPGKMSENSDADLAKLAGLLGIDAADIRKKLGASWVKPDLFVPIAIVPDGDVDRYTDIPGVTFQKKKVRVYPYAEAATHLTGYLGEVTAEQLDRLKEKGYGAGDVVGQAGLEQVFEDRLRGTQGTKIAITDESGQEKSVLAEVPAKPGETIRLTIDADLQRTVYGELKDEKANAAAIDPKTGAVLALVSTPAYDPNAFARGVTPQQYKAWSEDPRQPFLNRFTKTYAPGSSFKVMTAAIGLDSKTLDPNEAKTIQGLTWTKDASWGEYYVKRVHDVNPVNLQNALVYSDNIYFAQAALTVGKSAYVTDAAKFGMGEALPLPYPFKKSQLFNKDMNTEIQLADSGYGQGEVLMTSLHVALVYSALVDGGNIVYPRMTEEDGGSAPAYWREGAMTPETAELLKQDLIKAVSDPHGVGHGAAVPGAAIAGKTGTAELKLTKGGEGTENGWFVGFNANDPKLLLAVMVEDVKGRGGSGFVTPKVKRIFQQSLKTGS</sequence>
<proteinExistence type="inferred from homology"/>
<dbReference type="PROSITE" id="PS51257">
    <property type="entry name" value="PROKAR_LIPOPROTEIN"/>
    <property type="match status" value="1"/>
</dbReference>
<protein>
    <submittedName>
        <fullName evidence="7">Penicillin-binding transpeptidase domain-containing protein</fullName>
    </submittedName>
</protein>
<dbReference type="Pfam" id="PF05223">
    <property type="entry name" value="MecA_N"/>
    <property type="match status" value="1"/>
</dbReference>
<dbReference type="Gene3D" id="3.10.450.100">
    <property type="entry name" value="NTF2-like, domain 1"/>
    <property type="match status" value="1"/>
</dbReference>
<dbReference type="Gene3D" id="3.90.1310.10">
    <property type="entry name" value="Penicillin-binding protein 2a (Domain 2)"/>
    <property type="match status" value="1"/>
</dbReference>
<feature type="domain" description="Penicillin-binding protein dimerisation" evidence="5">
    <location>
        <begin position="166"/>
        <end position="328"/>
    </location>
</feature>
<evidence type="ECO:0000313" key="8">
    <source>
        <dbReference type="Proteomes" id="UP000564644"/>
    </source>
</evidence>
<keyword evidence="8" id="KW-1185">Reference proteome</keyword>
<dbReference type="Pfam" id="PF03717">
    <property type="entry name" value="PBP_dimer"/>
    <property type="match status" value="1"/>
</dbReference>
<dbReference type="GO" id="GO:0046677">
    <property type="term" value="P:response to antibiotic"/>
    <property type="evidence" value="ECO:0007669"/>
    <property type="project" value="InterPro"/>
</dbReference>
<evidence type="ECO:0000256" key="1">
    <source>
        <dbReference type="ARBA" id="ARBA00004370"/>
    </source>
</evidence>
<dbReference type="Proteomes" id="UP000564644">
    <property type="component" value="Unassembled WGS sequence"/>
</dbReference>
<dbReference type="GO" id="GO:0008658">
    <property type="term" value="F:penicillin binding"/>
    <property type="evidence" value="ECO:0007669"/>
    <property type="project" value="InterPro"/>
</dbReference>
<dbReference type="Gene3D" id="3.40.710.10">
    <property type="entry name" value="DD-peptidase/beta-lactamase superfamily"/>
    <property type="match status" value="1"/>
</dbReference>
<evidence type="ECO:0000259" key="5">
    <source>
        <dbReference type="Pfam" id="PF03717"/>
    </source>
</evidence>
<evidence type="ECO:0000259" key="4">
    <source>
        <dbReference type="Pfam" id="PF00905"/>
    </source>
</evidence>
<evidence type="ECO:0000256" key="3">
    <source>
        <dbReference type="ARBA" id="ARBA00023136"/>
    </source>
</evidence>
<dbReference type="EMBL" id="JACJVO010000007">
    <property type="protein sequence ID" value="MBB6730390.1"/>
    <property type="molecule type" value="Genomic_DNA"/>
</dbReference>
<keyword evidence="3" id="KW-0472">Membrane</keyword>
<accession>A0A7X0VUG3</accession>
<dbReference type="InterPro" id="IPR036138">
    <property type="entry name" value="PBP_dimer_sf"/>
</dbReference>
<dbReference type="InterPro" id="IPR007887">
    <property type="entry name" value="MecA_N"/>
</dbReference>
<dbReference type="PANTHER" id="PTHR30627:SF25">
    <property type="entry name" value="PENICILLIN-BINDING PROTEIN 3"/>
    <property type="match status" value="1"/>
</dbReference>
<dbReference type="SUPFAM" id="SSF56519">
    <property type="entry name" value="Penicillin binding protein dimerisation domain"/>
    <property type="match status" value="1"/>
</dbReference>